<proteinExistence type="inferred from homology"/>
<feature type="region of interest" description="Disordered" evidence="5">
    <location>
        <begin position="570"/>
        <end position="636"/>
    </location>
</feature>
<dbReference type="GO" id="GO:0005634">
    <property type="term" value="C:nucleus"/>
    <property type="evidence" value="ECO:0007669"/>
    <property type="project" value="TreeGrafter"/>
</dbReference>
<sequence>MQTQPPSAFSHRRPSMVERRSSITAALASSTAGRVESRTATPEASIPFLAGLEKPLPESIPEEVDVVICGTGLTESILAAALSWQGSNVLHIDSNSYYGDSTATLSVNQLTTWVEKVNKGDMANYTDASLYIPNDVDLQSLQANKDFGIDLIPKILFAKSDLLSVLIRSRVYKYLEFLPLSSFHFYENDNFEKMHNTKADIFQNQSLSLRTKRNLMKFIKFALTWETQQELWAPYKHRPIMQFLQDNFKLETNQINELIFSIGLCTSQDITTPEALTRIKRFLVSFDVYGNFPVMHSKYGGCGEISQGFCRSAAVAGTTYKLNASIESYDAKTKIAKLSDNSMIKVNEKIVLSTTQKSPFTPPASFYEIRRLTVIVKKSCDEWFENGESSAIVVFPTGSLKTQNKYAVQAIIMGERSGTTIKGSTVWYLSTIETGEKGKLDLEAALETMGDSLLRESSLATLDSQSMMTSSSIRMGSEFPGNIKSEATLKYYLRVSYVQKTSIPHSDVVKPMQYRRSSVTVKEDQGGDIIFSSLPSSEISYDGIITTCKMLYEKIVGSDDDFFDVDFEDDEEAQQDETTVTSSTTVTSGGVGAGAGGNADKIDSAGLPQSSGNVIEGDIDMDDNDGAVEFADDMEL</sequence>
<comment type="caution">
    <text evidence="6">The sequence shown here is derived from an EMBL/GenBank/DDBJ whole genome shotgun (WGS) entry which is preliminary data.</text>
</comment>
<dbReference type="PRINTS" id="PR00894">
    <property type="entry name" value="YEASTMRS6P"/>
</dbReference>
<name>A0A9P8TRM7_WICPI</name>
<dbReference type="SUPFAM" id="SSF54373">
    <property type="entry name" value="FAD-linked reductases, C-terminal domain"/>
    <property type="match status" value="1"/>
</dbReference>
<organism evidence="6 7">
    <name type="scientific">Wickerhamomyces pijperi</name>
    <name type="common">Yeast</name>
    <name type="synonym">Pichia pijperi</name>
    <dbReference type="NCBI Taxonomy" id="599730"/>
    <lineage>
        <taxon>Eukaryota</taxon>
        <taxon>Fungi</taxon>
        <taxon>Dikarya</taxon>
        <taxon>Ascomycota</taxon>
        <taxon>Saccharomycotina</taxon>
        <taxon>Saccharomycetes</taxon>
        <taxon>Phaffomycetales</taxon>
        <taxon>Wickerhamomycetaceae</taxon>
        <taxon>Wickerhamomyces</taxon>
    </lineage>
</organism>
<evidence type="ECO:0000256" key="5">
    <source>
        <dbReference type="SAM" id="MobiDB-lite"/>
    </source>
</evidence>
<dbReference type="SUPFAM" id="SSF51905">
    <property type="entry name" value="FAD/NAD(P)-binding domain"/>
    <property type="match status" value="1"/>
</dbReference>
<dbReference type="PANTHER" id="PTHR11787:SF4">
    <property type="entry name" value="CHM, RAB ESCORT PROTEIN 1"/>
    <property type="match status" value="1"/>
</dbReference>
<dbReference type="EMBL" id="JAEUBG010000593">
    <property type="protein sequence ID" value="KAH3687936.1"/>
    <property type="molecule type" value="Genomic_DNA"/>
</dbReference>
<comment type="function">
    <text evidence="2 4">Substrate-binding subunit (component A) of the Rab geranylgeranyltransferase (GGTase) complex. Binds unprenylated Rab proteins and presents the substrate peptide to the catalytic component B. The component A is thought to be regenerated by transferring its prenylated Rab back to the donor membrane.</text>
</comment>
<dbReference type="InterPro" id="IPR017230">
    <property type="entry name" value="Mrs6"/>
</dbReference>
<dbReference type="AlphaFoldDB" id="A0A9P8TRM7"/>
<dbReference type="PIRSF" id="PIRSF037514">
    <property type="entry name" value="Rab_ger_ger_transf_A_fun"/>
    <property type="match status" value="1"/>
</dbReference>
<dbReference type="GO" id="GO:0005968">
    <property type="term" value="C:Rab-protein geranylgeranyltransferase complex"/>
    <property type="evidence" value="ECO:0007669"/>
    <property type="project" value="TreeGrafter"/>
</dbReference>
<comment type="similarity">
    <text evidence="1 4">Belongs to the Rab GDI family.</text>
</comment>
<dbReference type="Gene3D" id="1.10.405.10">
    <property type="entry name" value="Guanine Nucleotide Dissociation Inhibitor, domain 1"/>
    <property type="match status" value="1"/>
</dbReference>
<evidence type="ECO:0000313" key="7">
    <source>
        <dbReference type="Proteomes" id="UP000774326"/>
    </source>
</evidence>
<dbReference type="Gene3D" id="3.30.519.10">
    <property type="entry name" value="Guanine Nucleotide Dissociation Inhibitor, domain 2"/>
    <property type="match status" value="1"/>
</dbReference>
<reference evidence="6" key="2">
    <citation type="submission" date="2021-01" db="EMBL/GenBank/DDBJ databases">
        <authorList>
            <person name="Schikora-Tamarit M.A."/>
        </authorList>
    </citation>
    <scope>NUCLEOTIDE SEQUENCE</scope>
    <source>
        <strain evidence="6">CBS2887</strain>
    </source>
</reference>
<evidence type="ECO:0000256" key="3">
    <source>
        <dbReference type="ARBA" id="ARBA00072236"/>
    </source>
</evidence>
<dbReference type="FunFam" id="1.10.405.10:FF:000003">
    <property type="entry name" value="Rab proteins geranylgeranyltransferase component A"/>
    <property type="match status" value="1"/>
</dbReference>
<dbReference type="PANTHER" id="PTHR11787">
    <property type="entry name" value="RAB GDP-DISSOCIATION INHIBITOR"/>
    <property type="match status" value="1"/>
</dbReference>
<accession>A0A9P8TRM7</accession>
<dbReference type="GO" id="GO:0007264">
    <property type="term" value="P:small GTPase-mediated signal transduction"/>
    <property type="evidence" value="ECO:0007669"/>
    <property type="project" value="UniProtKB-UniRule"/>
</dbReference>
<dbReference type="OrthoDB" id="1923006at2759"/>
<evidence type="ECO:0000256" key="2">
    <source>
        <dbReference type="ARBA" id="ARBA00060123"/>
    </source>
</evidence>
<evidence type="ECO:0000256" key="1">
    <source>
        <dbReference type="ARBA" id="ARBA00005593"/>
    </source>
</evidence>
<dbReference type="GO" id="GO:0005829">
    <property type="term" value="C:cytosol"/>
    <property type="evidence" value="ECO:0007669"/>
    <property type="project" value="TreeGrafter"/>
</dbReference>
<keyword evidence="7" id="KW-1185">Reference proteome</keyword>
<gene>
    <name evidence="6" type="ORF">WICPIJ_001092</name>
</gene>
<reference evidence="6" key="1">
    <citation type="journal article" date="2021" name="Open Biol.">
        <title>Shared evolutionary footprints suggest mitochondrial oxidative damage underlies multiple complex I losses in fungi.</title>
        <authorList>
            <person name="Schikora-Tamarit M.A."/>
            <person name="Marcet-Houben M."/>
            <person name="Nosek J."/>
            <person name="Gabaldon T."/>
        </authorList>
    </citation>
    <scope>NUCLEOTIDE SEQUENCE</scope>
    <source>
        <strain evidence="6">CBS2887</strain>
    </source>
</reference>
<dbReference type="GO" id="GO:0005092">
    <property type="term" value="F:GDP-dissociation inhibitor activity"/>
    <property type="evidence" value="ECO:0007669"/>
    <property type="project" value="UniProtKB-UniRule"/>
</dbReference>
<evidence type="ECO:0000256" key="4">
    <source>
        <dbReference type="PIRNR" id="PIRNR037514"/>
    </source>
</evidence>
<dbReference type="InterPro" id="IPR018203">
    <property type="entry name" value="GDP_dissociation_inhibitor"/>
</dbReference>
<dbReference type="Pfam" id="PF00996">
    <property type="entry name" value="GDI"/>
    <property type="match status" value="1"/>
</dbReference>
<dbReference type="Gene3D" id="3.50.50.60">
    <property type="entry name" value="FAD/NAD(P)-binding domain"/>
    <property type="match status" value="1"/>
</dbReference>
<dbReference type="InterPro" id="IPR036188">
    <property type="entry name" value="FAD/NAD-bd_sf"/>
</dbReference>
<evidence type="ECO:0000313" key="6">
    <source>
        <dbReference type="EMBL" id="KAH3687936.1"/>
    </source>
</evidence>
<dbReference type="Proteomes" id="UP000774326">
    <property type="component" value="Unassembled WGS sequence"/>
</dbReference>
<dbReference type="GO" id="GO:0016192">
    <property type="term" value="P:vesicle-mediated transport"/>
    <property type="evidence" value="ECO:0007669"/>
    <property type="project" value="TreeGrafter"/>
</dbReference>
<feature type="compositionally biased region" description="Acidic residues" evidence="5">
    <location>
        <begin position="617"/>
        <end position="636"/>
    </location>
</feature>
<dbReference type="PRINTS" id="PR00891">
    <property type="entry name" value="RABGDIREP"/>
</dbReference>
<feature type="compositionally biased region" description="Low complexity" evidence="5">
    <location>
        <begin position="578"/>
        <end position="588"/>
    </location>
</feature>
<protein>
    <recommendedName>
        <fullName evidence="3 4">Rab proteins geranylgeranyltransferase component A</fullName>
    </recommendedName>
</protein>